<dbReference type="InterPro" id="IPR023214">
    <property type="entry name" value="HAD_sf"/>
</dbReference>
<sequence>YRYSGRWSAAGRGRDLRLFILAIGGVATLVHPVSVFVAILTVALLTSAIVLRRIWISWNYSRRPNPLMGTTLKAVIFDFDGTITDTMPFLSGLAVNLMTENYAISNEEAGRRYLETTGADFGSQIEEIFPQHPRNRGVVATMEASKTRGILGHPLFDEVVPTLMFFKDRNIKRFICSSTQEAIIRQYVSKAGIDDLLDGCFGYRPGFTKGQ</sequence>
<keyword evidence="1" id="KW-0472">Membrane</keyword>
<dbReference type="Pfam" id="PF00702">
    <property type="entry name" value="Hydrolase"/>
    <property type="match status" value="1"/>
</dbReference>
<feature type="transmembrane region" description="Helical" evidence="1">
    <location>
        <begin position="20"/>
        <end position="51"/>
    </location>
</feature>
<feature type="non-terminal residue" evidence="2">
    <location>
        <position position="1"/>
    </location>
</feature>
<accession>X0YAI0</accession>
<evidence type="ECO:0000313" key="2">
    <source>
        <dbReference type="EMBL" id="GAG52840.1"/>
    </source>
</evidence>
<dbReference type="GO" id="GO:0006281">
    <property type="term" value="P:DNA repair"/>
    <property type="evidence" value="ECO:0007669"/>
    <property type="project" value="TreeGrafter"/>
</dbReference>
<dbReference type="Gene3D" id="1.10.150.240">
    <property type="entry name" value="Putative phosphatase, domain 2"/>
    <property type="match status" value="1"/>
</dbReference>
<dbReference type="InterPro" id="IPR036412">
    <property type="entry name" value="HAD-like_sf"/>
</dbReference>
<comment type="caution">
    <text evidence="2">The sequence shown here is derived from an EMBL/GenBank/DDBJ whole genome shotgun (WGS) entry which is preliminary data.</text>
</comment>
<reference evidence="2" key="1">
    <citation type="journal article" date="2014" name="Front. Microbiol.">
        <title>High frequency of phylogenetically diverse reductive dehalogenase-homologous genes in deep subseafloor sedimentary metagenomes.</title>
        <authorList>
            <person name="Kawai M."/>
            <person name="Futagami T."/>
            <person name="Toyoda A."/>
            <person name="Takaki Y."/>
            <person name="Nishi S."/>
            <person name="Hori S."/>
            <person name="Arai W."/>
            <person name="Tsubouchi T."/>
            <person name="Morono Y."/>
            <person name="Uchiyama I."/>
            <person name="Ito T."/>
            <person name="Fujiyama A."/>
            <person name="Inagaki F."/>
            <person name="Takami H."/>
        </authorList>
    </citation>
    <scope>NUCLEOTIDE SEQUENCE</scope>
    <source>
        <strain evidence="2">Expedition CK06-06</strain>
    </source>
</reference>
<dbReference type="GO" id="GO:0008967">
    <property type="term" value="F:phosphoglycolate phosphatase activity"/>
    <property type="evidence" value="ECO:0007669"/>
    <property type="project" value="TreeGrafter"/>
</dbReference>
<name>X0YAI0_9ZZZZ</name>
<protein>
    <recommendedName>
        <fullName evidence="3">HAD family hydrolase</fullName>
    </recommendedName>
</protein>
<dbReference type="InterPro" id="IPR050155">
    <property type="entry name" value="HAD-like_hydrolase_sf"/>
</dbReference>
<dbReference type="PANTHER" id="PTHR43434:SF1">
    <property type="entry name" value="PHOSPHOGLYCOLATE PHOSPHATASE"/>
    <property type="match status" value="1"/>
</dbReference>
<feature type="non-terminal residue" evidence="2">
    <location>
        <position position="211"/>
    </location>
</feature>
<dbReference type="PANTHER" id="PTHR43434">
    <property type="entry name" value="PHOSPHOGLYCOLATE PHOSPHATASE"/>
    <property type="match status" value="1"/>
</dbReference>
<gene>
    <name evidence="2" type="ORF">S01H1_81279</name>
</gene>
<evidence type="ECO:0000256" key="1">
    <source>
        <dbReference type="SAM" id="Phobius"/>
    </source>
</evidence>
<dbReference type="EMBL" id="BARS01054980">
    <property type="protein sequence ID" value="GAG52840.1"/>
    <property type="molecule type" value="Genomic_DNA"/>
</dbReference>
<dbReference type="SUPFAM" id="SSF56784">
    <property type="entry name" value="HAD-like"/>
    <property type="match status" value="1"/>
</dbReference>
<dbReference type="AlphaFoldDB" id="X0YAI0"/>
<proteinExistence type="predicted"/>
<dbReference type="InterPro" id="IPR023198">
    <property type="entry name" value="PGP-like_dom2"/>
</dbReference>
<dbReference type="Gene3D" id="3.40.50.1000">
    <property type="entry name" value="HAD superfamily/HAD-like"/>
    <property type="match status" value="1"/>
</dbReference>
<keyword evidence="1" id="KW-1133">Transmembrane helix</keyword>
<evidence type="ECO:0008006" key="3">
    <source>
        <dbReference type="Google" id="ProtNLM"/>
    </source>
</evidence>
<keyword evidence="1" id="KW-0812">Transmembrane</keyword>
<organism evidence="2">
    <name type="scientific">marine sediment metagenome</name>
    <dbReference type="NCBI Taxonomy" id="412755"/>
    <lineage>
        <taxon>unclassified sequences</taxon>
        <taxon>metagenomes</taxon>
        <taxon>ecological metagenomes</taxon>
    </lineage>
</organism>